<keyword evidence="3" id="KW-1185">Reference proteome</keyword>
<organism evidence="2 3">
    <name type="scientific">Neobacillus pocheonensis</name>
    <dbReference type="NCBI Taxonomy" id="363869"/>
    <lineage>
        <taxon>Bacteria</taxon>
        <taxon>Bacillati</taxon>
        <taxon>Bacillota</taxon>
        <taxon>Bacilli</taxon>
        <taxon>Bacillales</taxon>
        <taxon>Bacillaceae</taxon>
        <taxon>Neobacillus</taxon>
    </lineage>
</organism>
<dbReference type="InterPro" id="IPR002761">
    <property type="entry name" value="Diphthami_syn_dom"/>
</dbReference>
<gene>
    <name evidence="2" type="ORF">NDK43_08935</name>
</gene>
<proteinExistence type="predicted"/>
<dbReference type="Pfam" id="PF01902">
    <property type="entry name" value="Diphthami_syn_2"/>
    <property type="match status" value="1"/>
</dbReference>
<name>A0ABT0W826_9BACI</name>
<comment type="caution">
    <text evidence="2">The sequence shown here is derived from an EMBL/GenBank/DDBJ whole genome shotgun (WGS) entry which is preliminary data.</text>
</comment>
<dbReference type="Proteomes" id="UP001523262">
    <property type="component" value="Unassembled WGS sequence"/>
</dbReference>
<reference evidence="2 3" key="1">
    <citation type="submission" date="2022-06" db="EMBL/GenBank/DDBJ databases">
        <authorList>
            <person name="Jeon C.O."/>
        </authorList>
    </citation>
    <scope>NUCLEOTIDE SEQUENCE [LARGE SCALE GENOMIC DNA]</scope>
    <source>
        <strain evidence="2 3">KCTC 13943</strain>
    </source>
</reference>
<dbReference type="SUPFAM" id="SSF52402">
    <property type="entry name" value="Adenine nucleotide alpha hydrolases-like"/>
    <property type="match status" value="1"/>
</dbReference>
<evidence type="ECO:0000313" key="2">
    <source>
        <dbReference type="EMBL" id="MCM2532485.1"/>
    </source>
</evidence>
<dbReference type="EMBL" id="JAMQCR010000001">
    <property type="protein sequence ID" value="MCM2532485.1"/>
    <property type="molecule type" value="Genomic_DNA"/>
</dbReference>
<accession>A0ABT0W826</accession>
<evidence type="ECO:0000259" key="1">
    <source>
        <dbReference type="Pfam" id="PF01902"/>
    </source>
</evidence>
<sequence length="88" mass="9836">MQVGYKAVICSVKGGYLDKSWLGTNLNANFFSHAIHSHVCPMGEMGEFHTFVIDGPLFKKRLRVTHTDIVLNSGLWSLDIKDSNLISK</sequence>
<dbReference type="Gene3D" id="3.90.1490.10">
    <property type="entry name" value="putative n-type atp pyrophosphatase, domain 2"/>
    <property type="match status" value="1"/>
</dbReference>
<feature type="domain" description="Diphthamide synthase" evidence="1">
    <location>
        <begin position="3"/>
        <end position="82"/>
    </location>
</feature>
<protein>
    <recommendedName>
        <fullName evidence="1">Diphthamide synthase domain-containing protein</fullName>
    </recommendedName>
</protein>
<evidence type="ECO:0000313" key="3">
    <source>
        <dbReference type="Proteomes" id="UP001523262"/>
    </source>
</evidence>